<name>A0A4C1YT65_EUMVA</name>
<feature type="chain" id="PRO_5020031644" description="Secreted protein" evidence="1">
    <location>
        <begin position="22"/>
        <end position="105"/>
    </location>
</feature>
<organism evidence="2 3">
    <name type="scientific">Eumeta variegata</name>
    <name type="common">Bagworm moth</name>
    <name type="synonym">Eumeta japonica</name>
    <dbReference type="NCBI Taxonomy" id="151549"/>
    <lineage>
        <taxon>Eukaryota</taxon>
        <taxon>Metazoa</taxon>
        <taxon>Ecdysozoa</taxon>
        <taxon>Arthropoda</taxon>
        <taxon>Hexapoda</taxon>
        <taxon>Insecta</taxon>
        <taxon>Pterygota</taxon>
        <taxon>Neoptera</taxon>
        <taxon>Endopterygota</taxon>
        <taxon>Lepidoptera</taxon>
        <taxon>Glossata</taxon>
        <taxon>Ditrysia</taxon>
        <taxon>Tineoidea</taxon>
        <taxon>Psychidae</taxon>
        <taxon>Oiketicinae</taxon>
        <taxon>Eumeta</taxon>
    </lineage>
</organism>
<protein>
    <recommendedName>
        <fullName evidence="4">Secreted protein</fullName>
    </recommendedName>
</protein>
<keyword evidence="3" id="KW-1185">Reference proteome</keyword>
<sequence length="105" mass="11939">MIITLSLVSYLCLFFASRSESSTIIFGWIYHDATRFTTALISATGDAKNVHTHKHRMWQSSVSIHRHIKKENLEADPSNVNTRYSRPGLHCGALLTREKVEIVPQ</sequence>
<comment type="caution">
    <text evidence="2">The sequence shown here is derived from an EMBL/GenBank/DDBJ whole genome shotgun (WGS) entry which is preliminary data.</text>
</comment>
<gene>
    <name evidence="2" type="ORF">EVAR_45742_1</name>
</gene>
<dbReference type="EMBL" id="BGZK01001339">
    <property type="protein sequence ID" value="GBP77617.1"/>
    <property type="molecule type" value="Genomic_DNA"/>
</dbReference>
<evidence type="ECO:0000256" key="1">
    <source>
        <dbReference type="SAM" id="SignalP"/>
    </source>
</evidence>
<dbReference type="AlphaFoldDB" id="A0A4C1YT65"/>
<proteinExistence type="predicted"/>
<evidence type="ECO:0008006" key="4">
    <source>
        <dbReference type="Google" id="ProtNLM"/>
    </source>
</evidence>
<keyword evidence="1" id="KW-0732">Signal</keyword>
<reference evidence="2 3" key="1">
    <citation type="journal article" date="2019" name="Commun. Biol.">
        <title>The bagworm genome reveals a unique fibroin gene that provides high tensile strength.</title>
        <authorList>
            <person name="Kono N."/>
            <person name="Nakamura H."/>
            <person name="Ohtoshi R."/>
            <person name="Tomita M."/>
            <person name="Numata K."/>
            <person name="Arakawa K."/>
        </authorList>
    </citation>
    <scope>NUCLEOTIDE SEQUENCE [LARGE SCALE GENOMIC DNA]</scope>
</reference>
<evidence type="ECO:0000313" key="2">
    <source>
        <dbReference type="EMBL" id="GBP77617.1"/>
    </source>
</evidence>
<accession>A0A4C1YT65</accession>
<dbReference type="Proteomes" id="UP000299102">
    <property type="component" value="Unassembled WGS sequence"/>
</dbReference>
<feature type="signal peptide" evidence="1">
    <location>
        <begin position="1"/>
        <end position="21"/>
    </location>
</feature>
<evidence type="ECO:0000313" key="3">
    <source>
        <dbReference type="Proteomes" id="UP000299102"/>
    </source>
</evidence>